<sequence length="104" mass="11353">MQVAGPEAGAERQQPLDQRLVARIEGQCPLLWVREKAIGERHRSEHERCADPEIGQKASAAGRYGGDGLGRFRSTGGFARLVSAPGILRLWRQGGHPDDGNPDR</sequence>
<reference evidence="2" key="1">
    <citation type="submission" date="2021-01" db="EMBL/GenBank/DDBJ databases">
        <title>Whole genome shotgun sequence of Planosporangium mesophilum NBRC 109066.</title>
        <authorList>
            <person name="Komaki H."/>
            <person name="Tamura T."/>
        </authorList>
    </citation>
    <scope>NUCLEOTIDE SEQUENCE</scope>
    <source>
        <strain evidence="2">NBRC 109066</strain>
    </source>
</reference>
<proteinExistence type="predicted"/>
<comment type="caution">
    <text evidence="2">The sequence shown here is derived from an EMBL/GenBank/DDBJ whole genome shotgun (WGS) entry which is preliminary data.</text>
</comment>
<evidence type="ECO:0000256" key="1">
    <source>
        <dbReference type="SAM" id="MobiDB-lite"/>
    </source>
</evidence>
<gene>
    <name evidence="2" type="ORF">Pme01_37230</name>
</gene>
<evidence type="ECO:0000313" key="3">
    <source>
        <dbReference type="Proteomes" id="UP000599074"/>
    </source>
</evidence>
<dbReference type="Proteomes" id="UP000599074">
    <property type="component" value="Unassembled WGS sequence"/>
</dbReference>
<dbReference type="AlphaFoldDB" id="A0A8J3X1T1"/>
<name>A0A8J3X1T1_9ACTN</name>
<evidence type="ECO:0000313" key="2">
    <source>
        <dbReference type="EMBL" id="GII24126.1"/>
    </source>
</evidence>
<feature type="compositionally biased region" description="Basic and acidic residues" evidence="1">
    <location>
        <begin position="41"/>
        <end position="51"/>
    </location>
</feature>
<keyword evidence="3" id="KW-1185">Reference proteome</keyword>
<dbReference type="EMBL" id="BOON01000034">
    <property type="protein sequence ID" value="GII24126.1"/>
    <property type="molecule type" value="Genomic_DNA"/>
</dbReference>
<protein>
    <submittedName>
        <fullName evidence="2">Uncharacterized protein</fullName>
    </submittedName>
</protein>
<organism evidence="2 3">
    <name type="scientific">Planosporangium mesophilum</name>
    <dbReference type="NCBI Taxonomy" id="689768"/>
    <lineage>
        <taxon>Bacteria</taxon>
        <taxon>Bacillati</taxon>
        <taxon>Actinomycetota</taxon>
        <taxon>Actinomycetes</taxon>
        <taxon>Micromonosporales</taxon>
        <taxon>Micromonosporaceae</taxon>
        <taxon>Planosporangium</taxon>
    </lineage>
</organism>
<accession>A0A8J3X1T1</accession>
<feature type="region of interest" description="Disordered" evidence="1">
    <location>
        <begin position="41"/>
        <end position="63"/>
    </location>
</feature>